<dbReference type="AlphaFoldDB" id="A0A5A8CYM3"/>
<evidence type="ECO:0000313" key="5">
    <source>
        <dbReference type="EMBL" id="KAA0171230.1"/>
    </source>
</evidence>
<dbReference type="EMBL" id="VLTO01000055">
    <property type="protein sequence ID" value="KAA0171230.1"/>
    <property type="molecule type" value="Genomic_DNA"/>
</dbReference>
<evidence type="ECO:0000313" key="3">
    <source>
        <dbReference type="EMBL" id="KAA0152482.1"/>
    </source>
</evidence>
<dbReference type="EMBL" id="VLTN01000027">
    <property type="protein sequence ID" value="KAA0151351.1"/>
    <property type="molecule type" value="Genomic_DNA"/>
</dbReference>
<sequence length="105" mass="11138">MLATSLFSMGMFSAYTQQRLVAFMGGMGGAALMYYTHFHMTQEVVAITSEEQERVGDVLPAVRVLRRNEPKLAGPQATVSGGLAHRAAVSASSTMASLLGAAERS</sequence>
<dbReference type="Proteomes" id="UP000325113">
    <property type="component" value="Unassembled WGS sequence"/>
</dbReference>
<organism evidence="4 8">
    <name type="scientific">Cafeteria roenbergensis</name>
    <name type="common">Marine flagellate</name>
    <dbReference type="NCBI Taxonomy" id="33653"/>
    <lineage>
        <taxon>Eukaryota</taxon>
        <taxon>Sar</taxon>
        <taxon>Stramenopiles</taxon>
        <taxon>Bigyra</taxon>
        <taxon>Opalozoa</taxon>
        <taxon>Bicosoecida</taxon>
        <taxon>Cafeteriaceae</taxon>
        <taxon>Cafeteria</taxon>
    </lineage>
</organism>
<evidence type="ECO:0000313" key="6">
    <source>
        <dbReference type="Proteomes" id="UP000322899"/>
    </source>
</evidence>
<name>A0A5A8CYM3_CAFRO</name>
<keyword evidence="7" id="KW-1185">Reference proteome</keyword>
<protein>
    <submittedName>
        <fullName evidence="4">Uncharacterized protein</fullName>
    </submittedName>
</protein>
<evidence type="ECO:0000313" key="2">
    <source>
        <dbReference type="EMBL" id="KAA0151351.1"/>
    </source>
</evidence>
<evidence type="ECO:0000313" key="4">
    <source>
        <dbReference type="EMBL" id="KAA0156881.1"/>
    </source>
</evidence>
<dbReference type="EMBL" id="VLTL01000172">
    <property type="protein sequence ID" value="KAA0156881.1"/>
    <property type="molecule type" value="Genomic_DNA"/>
</dbReference>
<reference evidence="6 7" key="1">
    <citation type="submission" date="2019-07" db="EMBL/GenBank/DDBJ databases">
        <title>Genomes of Cafeteria roenbergensis.</title>
        <authorList>
            <person name="Fischer M.G."/>
            <person name="Hackl T."/>
            <person name="Roman M."/>
        </authorList>
    </citation>
    <scope>NUCLEOTIDE SEQUENCE [LARGE SCALE GENOMIC DNA]</scope>
    <source>
        <strain evidence="2 7">BVI</strain>
        <strain evidence="3 9">Cflag</strain>
        <strain evidence="5 6">E4-10P</strain>
        <strain evidence="4 8">RCC970-E3</strain>
    </source>
</reference>
<feature type="transmembrane region" description="Helical" evidence="1">
    <location>
        <begin position="20"/>
        <end position="38"/>
    </location>
</feature>
<dbReference type="Proteomes" id="UP000324907">
    <property type="component" value="Unassembled WGS sequence"/>
</dbReference>
<evidence type="ECO:0000313" key="9">
    <source>
        <dbReference type="Proteomes" id="UP000325113"/>
    </source>
</evidence>
<evidence type="ECO:0000313" key="8">
    <source>
        <dbReference type="Proteomes" id="UP000324907"/>
    </source>
</evidence>
<keyword evidence="1" id="KW-0812">Transmembrane</keyword>
<dbReference type="Proteomes" id="UP000323011">
    <property type="component" value="Unassembled WGS sequence"/>
</dbReference>
<evidence type="ECO:0000256" key="1">
    <source>
        <dbReference type="SAM" id="Phobius"/>
    </source>
</evidence>
<keyword evidence="1" id="KW-1133">Transmembrane helix</keyword>
<dbReference type="EMBL" id="VLTM01000106">
    <property type="protein sequence ID" value="KAA0152482.1"/>
    <property type="molecule type" value="Genomic_DNA"/>
</dbReference>
<comment type="caution">
    <text evidence="4">The sequence shown here is derived from an EMBL/GenBank/DDBJ whole genome shotgun (WGS) entry which is preliminary data.</text>
</comment>
<dbReference type="Proteomes" id="UP000322899">
    <property type="component" value="Unassembled WGS sequence"/>
</dbReference>
<accession>A0A5A8CYM3</accession>
<gene>
    <name evidence="5" type="ORF">FNF27_06349</name>
    <name evidence="4" type="ORF">FNF28_06584</name>
    <name evidence="2" type="ORF">FNF29_04550</name>
    <name evidence="3" type="ORF">FNF31_06631</name>
</gene>
<evidence type="ECO:0000313" key="7">
    <source>
        <dbReference type="Proteomes" id="UP000323011"/>
    </source>
</evidence>
<keyword evidence="1" id="KW-0472">Membrane</keyword>
<proteinExistence type="predicted"/>